<organism evidence="1">
    <name type="scientific">Ophidiomyces ophidiicola</name>
    <dbReference type="NCBI Taxonomy" id="1387563"/>
    <lineage>
        <taxon>Eukaryota</taxon>
        <taxon>Fungi</taxon>
        <taxon>Dikarya</taxon>
        <taxon>Ascomycota</taxon>
        <taxon>Pezizomycotina</taxon>
        <taxon>Eurotiomycetes</taxon>
        <taxon>Eurotiomycetidae</taxon>
        <taxon>Onygenales</taxon>
        <taxon>Onygenaceae</taxon>
        <taxon>Ophidiomyces</taxon>
    </lineage>
</organism>
<gene>
    <name evidence="1" type="primary">SIP3</name>
    <name evidence="1" type="ORF">LOY88_003617</name>
</gene>
<accession>A0ACB8UWH9</accession>
<reference evidence="1" key="1">
    <citation type="journal article" date="2022" name="bioRxiv">
        <title>Population genetic analysis of Ophidiomyces ophidiicola, the causative agent of snake fungal disease, indicates recent introductions to the USA.</title>
        <authorList>
            <person name="Ladner J.T."/>
            <person name="Palmer J.M."/>
            <person name="Ettinger C.L."/>
            <person name="Stajich J.E."/>
            <person name="Farrell T.M."/>
            <person name="Glorioso B.M."/>
            <person name="Lawson B."/>
            <person name="Price S.J."/>
            <person name="Stengle A.G."/>
            <person name="Grear D.A."/>
            <person name="Lorch J.M."/>
        </authorList>
    </citation>
    <scope>NUCLEOTIDE SEQUENCE</scope>
    <source>
        <strain evidence="1">NWHC 24266-5</strain>
    </source>
</reference>
<dbReference type="EMBL" id="JALBCA010000048">
    <property type="protein sequence ID" value="KAI2386421.1"/>
    <property type="molecule type" value="Genomic_DNA"/>
</dbReference>
<protein>
    <submittedName>
        <fullName evidence="1">SNF1-interacting protein</fullName>
    </submittedName>
</protein>
<proteinExistence type="predicted"/>
<evidence type="ECO:0000313" key="1">
    <source>
        <dbReference type="EMBL" id="KAI2386421.1"/>
    </source>
</evidence>
<comment type="caution">
    <text evidence="1">The sequence shown here is derived from an EMBL/GenBank/DDBJ whole genome shotgun (WGS) entry which is preliminary data.</text>
</comment>
<sequence length="1362" mass="153770">MSSTSHSAISQTGNLVNVIPVGLKEAAIDSPTFRSTTVHFCDQIDYVEKWLDGYLKSTTKLTSELPVLEGITNSFVSHVNSPLNVSEAILDHDYALLAVKRYGESLKDFWHGVVSTLKKCDSLVSEPVRTFIQGDLRSFKETRRVLDQTQKQYDHLQARYAAQTKSKEPSSLREDAFQLHEARKAYLKASMDFCIQSPQLKVTLEKLLVQISFGQWREFKVARDNSSLLFTKHGKEMDRIKGWTHEMEISEKSSRREITAARKQIEDAAEYAARPSRELDDYSISTVPFLGSQGAASLSKMATDHTFSPERQGWLSLRILTGKPTRSVWVRRWAFLKNGIFGCLVQGSRTGGVEESERIGVLLCSIRPAFQEERRFCFEVKTKSNTIMLQAETQRELTEWIGSFEAAKRKALENPSQEFLPSLKQPSQDPAFAISQPPAPEFAADVSESLTPNATDEHGSTAHIDRDILPDRISTEAPARRTSAVDKDVDGGRDHTPRIIQKFEMHRKATFAPHATSSQSPQSGSGIGSLLSASHNLLPGHHAEQETKTKPMISPLPPTLRDPPSSTLAPPTLVSPPTPTNTSRAAVSVSVERGIGVGLADSAGTVPSGMMANLWGTSNWALINKLERDVLQKADGLGGGKTYDGAADDPISPTTSSLNRHRQTLSLGDSNSFQDKPKPTRHEYPNYYPSLLKPQDAQFRLLFPEAPRDEQLVLVYRATFSPNDQHDFPGRVYTTTKRLYFYSNYFGLVLTSSASLGSISEVTAASGRDCDFLYLHLIPPKGSDIPGRLTIKTFLEPLKLLQRRLNYLVDNATSEDPASLEAVFKSLIKMEQEGPKRNPSVDSWDDVSTSTEAMSGSSTKKVERHLKPSIYVDKALDLDHNEAKHHGEVPRFRLPAQPVEYIPQGQLYAVAEKYFDVSPKALFHVLFGDRSPVWQFLQLQRTAQNIEQGVWSNADSAHMRRHFEYQIEVTDFFGRRHFKHVSDYQIVDVLNDHLCYVVTDKRSPWHLPFKQQFQLVSKVVITHVTKSKCKLAVFTRVDWLFKPPLIKDVIQREAMKDLEQDALDLLDLATDQVRKLGHHHTTKRAVSMFGDIGQDSQAFKLTPDSLALDPRSQVRRSLRQNGLMPLLLETSGSLFQSAVSSLMIWFWALVRWIWKTSSAHRVIISLLICSVLFNGYHSYRDTLDWWHERNAGNFMARLGVRPNTALVKTVYIKDIDEAIITNGNFTDSSSCFSVFQENVMCTTNESSLALASTPGGSKKPNKAAYRLQRTRERLGSYRHDLLVALRVVNSIEKEVVRAEWERWVRQETKRCQMVDHVLRGRRFENESIEEMRQNLSESEDVENWYKDYCFSCEQQRKVIAGI</sequence>
<name>A0ACB8UWH9_9EURO</name>